<reference evidence="13 14" key="1">
    <citation type="journal article" date="2023" name="Commun. Biol.">
        <title>Genome analysis of Parmales, the sister group of diatoms, reveals the evolutionary specialization of diatoms from phago-mixotrophs to photoautotrophs.</title>
        <authorList>
            <person name="Ban H."/>
            <person name="Sato S."/>
            <person name="Yoshikawa S."/>
            <person name="Yamada K."/>
            <person name="Nakamura Y."/>
            <person name="Ichinomiya M."/>
            <person name="Sato N."/>
            <person name="Blanc-Mathieu R."/>
            <person name="Endo H."/>
            <person name="Kuwata A."/>
            <person name="Ogata H."/>
        </authorList>
    </citation>
    <scope>NUCLEOTIDE SEQUENCE [LARGE SCALE GENOMIC DNA]</scope>
</reference>
<feature type="domain" description="ABC transporter" evidence="11">
    <location>
        <begin position="438"/>
        <end position="678"/>
    </location>
</feature>
<feature type="transmembrane region" description="Helical" evidence="10">
    <location>
        <begin position="879"/>
        <end position="904"/>
    </location>
</feature>
<feature type="transmembrane region" description="Helical" evidence="10">
    <location>
        <begin position="240"/>
        <end position="260"/>
    </location>
</feature>
<keyword evidence="5" id="KW-0547">Nucleotide-binding</keyword>
<dbReference type="InterPro" id="IPR044726">
    <property type="entry name" value="ABCC_6TM_D2"/>
</dbReference>
<dbReference type="InterPro" id="IPR003439">
    <property type="entry name" value="ABC_transporter-like_ATP-bd"/>
</dbReference>
<feature type="transmembrane region" description="Helical" evidence="10">
    <location>
        <begin position="976"/>
        <end position="999"/>
    </location>
</feature>
<evidence type="ECO:0000313" key="13">
    <source>
        <dbReference type="EMBL" id="GMI25217.1"/>
    </source>
</evidence>
<feature type="domain" description="ABC transporter" evidence="11">
    <location>
        <begin position="1073"/>
        <end position="1306"/>
    </location>
</feature>
<dbReference type="InterPro" id="IPR011527">
    <property type="entry name" value="ABC1_TM_dom"/>
</dbReference>
<evidence type="ECO:0000313" key="14">
    <source>
        <dbReference type="Proteomes" id="UP001165060"/>
    </source>
</evidence>
<dbReference type="PROSITE" id="PS00211">
    <property type="entry name" value="ABC_TRANSPORTER_1"/>
    <property type="match status" value="2"/>
</dbReference>
<proteinExistence type="predicted"/>
<feature type="transmembrane region" description="Helical" evidence="10">
    <location>
        <begin position="342"/>
        <end position="371"/>
    </location>
</feature>
<dbReference type="InterPro" id="IPR036640">
    <property type="entry name" value="ABC1_TM_sf"/>
</dbReference>
<dbReference type="PROSITE" id="PS50893">
    <property type="entry name" value="ABC_TRANSPORTER_2"/>
    <property type="match status" value="2"/>
</dbReference>
<dbReference type="SUPFAM" id="SSF90123">
    <property type="entry name" value="ABC transporter transmembrane region"/>
    <property type="match status" value="2"/>
</dbReference>
<evidence type="ECO:0000256" key="10">
    <source>
        <dbReference type="SAM" id="Phobius"/>
    </source>
</evidence>
<dbReference type="InterPro" id="IPR017871">
    <property type="entry name" value="ABC_transporter-like_CS"/>
</dbReference>
<feature type="transmembrane region" description="Helical" evidence="10">
    <location>
        <begin position="758"/>
        <end position="777"/>
    </location>
</feature>
<protein>
    <recommendedName>
        <fullName evidence="15">P-loop containing nucleoside triphosphate hydrolase protein</fullName>
    </recommendedName>
</protein>
<organism evidence="13 14">
    <name type="scientific">Tetraparma gracilis</name>
    <dbReference type="NCBI Taxonomy" id="2962635"/>
    <lineage>
        <taxon>Eukaryota</taxon>
        <taxon>Sar</taxon>
        <taxon>Stramenopiles</taxon>
        <taxon>Ochrophyta</taxon>
        <taxon>Bolidophyceae</taxon>
        <taxon>Parmales</taxon>
        <taxon>Triparmaceae</taxon>
        <taxon>Tetraparma</taxon>
    </lineage>
</organism>
<evidence type="ECO:0000256" key="4">
    <source>
        <dbReference type="ARBA" id="ARBA00022737"/>
    </source>
</evidence>
<evidence type="ECO:0000259" key="12">
    <source>
        <dbReference type="PROSITE" id="PS50929"/>
    </source>
</evidence>
<keyword evidence="3 10" id="KW-0812">Transmembrane</keyword>
<evidence type="ECO:0000259" key="11">
    <source>
        <dbReference type="PROSITE" id="PS50893"/>
    </source>
</evidence>
<dbReference type="Proteomes" id="UP001165060">
    <property type="component" value="Unassembled WGS sequence"/>
</dbReference>
<dbReference type="CDD" id="cd18579">
    <property type="entry name" value="ABC_6TM_ABCC_D1"/>
    <property type="match status" value="1"/>
</dbReference>
<dbReference type="InterPro" id="IPR044746">
    <property type="entry name" value="ABCC_6TM_D1"/>
</dbReference>
<dbReference type="Gene3D" id="3.40.50.300">
    <property type="entry name" value="P-loop containing nucleotide triphosphate hydrolases"/>
    <property type="match status" value="2"/>
</dbReference>
<feature type="transmembrane region" description="Helical" evidence="10">
    <location>
        <begin position="157"/>
        <end position="175"/>
    </location>
</feature>
<accession>A0ABQ6MFQ3</accession>
<dbReference type="PANTHER" id="PTHR24223:SF443">
    <property type="entry name" value="MULTIDRUG-RESISTANCE LIKE PROTEIN 1, ISOFORM I"/>
    <property type="match status" value="1"/>
</dbReference>
<feature type="region of interest" description="Disordered" evidence="9">
    <location>
        <begin position="23"/>
        <end position="44"/>
    </location>
</feature>
<evidence type="ECO:0000256" key="1">
    <source>
        <dbReference type="ARBA" id="ARBA00004128"/>
    </source>
</evidence>
<keyword evidence="14" id="KW-1185">Reference proteome</keyword>
<evidence type="ECO:0000256" key="7">
    <source>
        <dbReference type="ARBA" id="ARBA00022989"/>
    </source>
</evidence>
<dbReference type="InterPro" id="IPR027417">
    <property type="entry name" value="P-loop_NTPase"/>
</dbReference>
<comment type="caution">
    <text evidence="13">The sequence shown here is derived from an EMBL/GenBank/DDBJ whole genome shotgun (WGS) entry which is preliminary data.</text>
</comment>
<dbReference type="CDD" id="cd18580">
    <property type="entry name" value="ABC_6TM_ABCC_D2"/>
    <property type="match status" value="1"/>
</dbReference>
<keyword evidence="7 10" id="KW-1133">Transmembrane helix</keyword>
<evidence type="ECO:0008006" key="15">
    <source>
        <dbReference type="Google" id="ProtNLM"/>
    </source>
</evidence>
<dbReference type="PANTHER" id="PTHR24223">
    <property type="entry name" value="ATP-BINDING CASSETTE SUB-FAMILY C"/>
    <property type="match status" value="1"/>
</dbReference>
<dbReference type="EMBL" id="BRYB01000208">
    <property type="protein sequence ID" value="GMI25217.1"/>
    <property type="molecule type" value="Genomic_DNA"/>
</dbReference>
<dbReference type="Pfam" id="PF00005">
    <property type="entry name" value="ABC_tran"/>
    <property type="match status" value="2"/>
</dbReference>
<name>A0ABQ6MFQ3_9STRA</name>
<dbReference type="CDD" id="cd03250">
    <property type="entry name" value="ABCC_MRP_domain1"/>
    <property type="match status" value="1"/>
</dbReference>
<feature type="domain" description="ABC transmembrane type-1" evidence="12">
    <location>
        <begin position="775"/>
        <end position="1033"/>
    </location>
</feature>
<comment type="subcellular location">
    <subcellularLocation>
        <location evidence="1">Vacuole membrane</location>
        <topology evidence="1">Multi-pass membrane protein</topology>
    </subcellularLocation>
</comment>
<dbReference type="SMART" id="SM00382">
    <property type="entry name" value="AAA"/>
    <property type="match status" value="2"/>
</dbReference>
<feature type="transmembrane region" description="Helical" evidence="10">
    <location>
        <begin position="789"/>
        <end position="809"/>
    </location>
</feature>
<feature type="transmembrane region" description="Helical" evidence="10">
    <location>
        <begin position="116"/>
        <end position="137"/>
    </location>
</feature>
<keyword evidence="2" id="KW-0813">Transport</keyword>
<gene>
    <name evidence="13" type="ORF">TeGR_g3084</name>
</gene>
<evidence type="ECO:0000256" key="8">
    <source>
        <dbReference type="ARBA" id="ARBA00023136"/>
    </source>
</evidence>
<keyword evidence="8 10" id="KW-0472">Membrane</keyword>
<evidence type="ECO:0000256" key="5">
    <source>
        <dbReference type="ARBA" id="ARBA00022741"/>
    </source>
</evidence>
<evidence type="ECO:0000256" key="3">
    <source>
        <dbReference type="ARBA" id="ARBA00022692"/>
    </source>
</evidence>
<dbReference type="SUPFAM" id="SSF52540">
    <property type="entry name" value="P-loop containing nucleoside triphosphate hydrolases"/>
    <property type="match status" value="2"/>
</dbReference>
<keyword evidence="6" id="KW-0067">ATP-binding</keyword>
<dbReference type="Pfam" id="PF00664">
    <property type="entry name" value="ABC_membrane"/>
    <property type="match status" value="2"/>
</dbReference>
<dbReference type="PROSITE" id="PS50929">
    <property type="entry name" value="ABC_TM1F"/>
    <property type="match status" value="2"/>
</dbReference>
<dbReference type="InterPro" id="IPR003593">
    <property type="entry name" value="AAA+_ATPase"/>
</dbReference>
<dbReference type="Gene3D" id="1.20.1560.10">
    <property type="entry name" value="ABC transporter type 1, transmembrane domain"/>
    <property type="match status" value="2"/>
</dbReference>
<dbReference type="CDD" id="cd03244">
    <property type="entry name" value="ABCC_MRP_domain2"/>
    <property type="match status" value="1"/>
</dbReference>
<evidence type="ECO:0000256" key="6">
    <source>
        <dbReference type="ARBA" id="ARBA00022840"/>
    </source>
</evidence>
<feature type="transmembrane region" description="Helical" evidence="10">
    <location>
        <begin position="266"/>
        <end position="285"/>
    </location>
</feature>
<evidence type="ECO:0000256" key="2">
    <source>
        <dbReference type="ARBA" id="ARBA00022448"/>
    </source>
</evidence>
<dbReference type="InterPro" id="IPR050173">
    <property type="entry name" value="ABC_transporter_C-like"/>
</dbReference>
<evidence type="ECO:0000256" key="9">
    <source>
        <dbReference type="SAM" id="MobiDB-lite"/>
    </source>
</evidence>
<feature type="domain" description="ABC transmembrane type-1" evidence="12">
    <location>
        <begin position="117"/>
        <end position="407"/>
    </location>
</feature>
<sequence>MAPSAQAAAPKDVVVEFTAVPTADPAGKKAPSSSPAPPAPAPSSLVNPEEAAGFFSTLFMSWLSPFVMAGYARPLTMSDALPLHTRDVPHLNYEAFLKNYEGEVWSAIKLTFGRTFVLSAVTLIFAMLVTLALPLLLRQLIRFVEASATEDPPPLSDGLFIVLGMTVLSLVDTTCKAHAMYWGKLVGVGLRNITMRLVYTGCYTISPRASLSGEAANNDVGKLVNQMAADAQRYLTNMPALVMMITAPATILLTITILLVTIGPSVLVGLVIMLLYVPLIKRVGLAQKACQGEKMKRADERVRVTNEVITGIRVLKFFAWEEPSQEIVAKSRAHEAEMLLSFWLWQALSTTSALICPVLAFVATFLTYYLVHKELPPLGDTFMALSMFKIIQLPFKAMSEGISATTQSLVGFTRLEEFLNQPRVPRREVTAADSDVMVKFSGRYSWGADADDASGACVNVSQQTPLVVRRGQILTVVGRVGSGKSSLIAAMLGELDLEGSSPPIPVNDVNGSAALVSQQAFIMNANVILNITFGLEYDEARFREAIRVSELQADLEQLPDGELTEIGERGINLSGGQKMRVSIARAVYANADVVFVDDPLSSVDAHVGRAIFENCIIEHFGSKGTSLVFVTNALSYLSHPKIGEIVVLGGGGGGEIVERGTYTELCGLKGEFWDLSGGAGAGKYVAGVGGGGKKGEGGGIEVVAEVEKKEEGARGKLITKEEHAKGDVPLATYIQYLLRPSQAPPNSSLCFFTTRSCVLLFLYVAVEGLVSLQDYWVGLWGQQDNADDLAFYAQIYIAMFCGLAAVVSVRSVMFSKFAVDASCAAHDNAIANVVRCPSWWFDVTPIGRILNRFALDLSSVDEQLPVVTQLALITTSRCILVVCVSCIPSWYMVIVFLPIVFVFARQREYFRRSSREVQRLLAVASSPVFQQLEQTLVGLPVIRAYGGEAGFLKEFDRRLELSTSLAWTKTVLDQWLLIRLTFVSCAVVTAVSLLVVVYADRLDAAVVGMVVASALNLSSELRFAVRFSTDMESKLNGFQRLEEYASELPKERPAVLPEDDAKASSGWIKEGRLEIKNLEMRYREGLELVLMGVSMELEGGMKCGVVGRTGSGKSSLMLALFRIVEASAGSISVDGVDIAGVGLDLLRKKIAIVPQDPVMFSGTIKSNLDPFDEYSEEVVVDALKKACIWDFVERGGGIDMRVENNGENFSVGQRQLVCLARAVCRDAKVVVFDEHSASIDPLTDKLITKTIKEAFADKTVLAIAHRISSIIDYDRVCVMDAGVIREFGKPQELKHKKGGLFAALCAS</sequence>
<keyword evidence="4" id="KW-0677">Repeat</keyword>